<dbReference type="EMBL" id="JAWDEY010000011">
    <property type="protein sequence ID" value="KAK6589627.1"/>
    <property type="molecule type" value="Genomic_DNA"/>
</dbReference>
<gene>
    <name evidence="7" type="ORF">RS030_132</name>
</gene>
<evidence type="ECO:0000256" key="3">
    <source>
        <dbReference type="ARBA" id="ARBA00022664"/>
    </source>
</evidence>
<protein>
    <submittedName>
        <fullName evidence="7">CCAAT-box DNA binding subunit B</fullName>
    </submittedName>
</protein>
<dbReference type="GO" id="GO:0005634">
    <property type="term" value="C:nucleus"/>
    <property type="evidence" value="ECO:0007669"/>
    <property type="project" value="UniProtKB-SubCell"/>
</dbReference>
<evidence type="ECO:0000313" key="7">
    <source>
        <dbReference type="EMBL" id="KAK6589627.1"/>
    </source>
</evidence>
<sequence>MSNNIESQINADASKNDNCYEDSDDDVKFLIYGGDEEGDASDLNLISKKGNELSANTAIASRASSGSNNKDNSTISVSELLKVNNGNNSDNTKEKNNINKKNNRVLNNVSNTIYIDNEDDNYSENPCKDMLMVWDNNPELRPWSRLLDVSPWFNYGFTEKTFKEYIIRQLGIRWERIKRQNIETGDDLLSNNTNASHIMNSSINNLNNIANFNNDEINANNIGNIMGDKNNIVNESNFNNNINSNHIYTHVHHHNINSNNILHHNTGSAIPPPHMSNFLPNVIYYPLNQGQVPVPVTQIPYAHSSYPVIHPNSYNNQKQLYNNFPPPPPHIPISQLKHSAVPPNSNKVTGRNISGNNNSNSNSNVQRNKKKLQE</sequence>
<evidence type="ECO:0000259" key="6">
    <source>
        <dbReference type="Pfam" id="PF05182"/>
    </source>
</evidence>
<evidence type="ECO:0000256" key="4">
    <source>
        <dbReference type="ARBA" id="ARBA00023242"/>
    </source>
</evidence>
<feature type="domain" description="Pre-mRNA polyadenylation factor Fip1" evidence="6">
    <location>
        <begin position="141"/>
        <end position="171"/>
    </location>
</feature>
<dbReference type="AlphaFoldDB" id="A0AAV9XY77"/>
<organism evidence="7 8">
    <name type="scientific">Cryptosporidium xiaoi</name>
    <dbReference type="NCBI Taxonomy" id="659607"/>
    <lineage>
        <taxon>Eukaryota</taxon>
        <taxon>Sar</taxon>
        <taxon>Alveolata</taxon>
        <taxon>Apicomplexa</taxon>
        <taxon>Conoidasida</taxon>
        <taxon>Coccidia</taxon>
        <taxon>Eucoccidiorida</taxon>
        <taxon>Eimeriorina</taxon>
        <taxon>Cryptosporidiidae</taxon>
        <taxon>Cryptosporidium</taxon>
    </lineage>
</organism>
<feature type="compositionally biased region" description="Low complexity" evidence="5">
    <location>
        <begin position="352"/>
        <end position="364"/>
    </location>
</feature>
<evidence type="ECO:0000256" key="2">
    <source>
        <dbReference type="ARBA" id="ARBA00007459"/>
    </source>
</evidence>
<proteinExistence type="inferred from homology"/>
<dbReference type="InterPro" id="IPR007854">
    <property type="entry name" value="Fip1_dom"/>
</dbReference>
<evidence type="ECO:0000256" key="1">
    <source>
        <dbReference type="ARBA" id="ARBA00004123"/>
    </source>
</evidence>
<evidence type="ECO:0000256" key="5">
    <source>
        <dbReference type="SAM" id="MobiDB-lite"/>
    </source>
</evidence>
<name>A0AAV9XY77_9CRYT</name>
<comment type="subcellular location">
    <subcellularLocation>
        <location evidence="1">Nucleus</location>
    </subcellularLocation>
</comment>
<feature type="region of interest" description="Disordered" evidence="5">
    <location>
        <begin position="80"/>
        <end position="102"/>
    </location>
</feature>
<keyword evidence="4" id="KW-0539">Nucleus</keyword>
<keyword evidence="8" id="KW-1185">Reference proteome</keyword>
<feature type="region of interest" description="Disordered" evidence="5">
    <location>
        <begin position="317"/>
        <end position="374"/>
    </location>
</feature>
<dbReference type="Pfam" id="PF05182">
    <property type="entry name" value="Fip1"/>
    <property type="match status" value="1"/>
</dbReference>
<evidence type="ECO:0000313" key="8">
    <source>
        <dbReference type="Proteomes" id="UP001311799"/>
    </source>
</evidence>
<keyword evidence="3" id="KW-0507">mRNA processing</keyword>
<feature type="compositionally biased region" description="Polar residues" evidence="5">
    <location>
        <begin position="342"/>
        <end position="351"/>
    </location>
</feature>
<comment type="similarity">
    <text evidence="2">Belongs to the FIP1 family.</text>
</comment>
<accession>A0AAV9XY77</accession>
<dbReference type="GO" id="GO:0006397">
    <property type="term" value="P:mRNA processing"/>
    <property type="evidence" value="ECO:0007669"/>
    <property type="project" value="UniProtKB-KW"/>
</dbReference>
<dbReference type="Proteomes" id="UP001311799">
    <property type="component" value="Unassembled WGS sequence"/>
</dbReference>
<reference evidence="7 8" key="1">
    <citation type="submission" date="2023-10" db="EMBL/GenBank/DDBJ databases">
        <title>Comparative genomics analysis reveals potential genetic determinants of host preference in Cryptosporidium xiaoi.</title>
        <authorList>
            <person name="Xiao L."/>
            <person name="Li J."/>
        </authorList>
    </citation>
    <scope>NUCLEOTIDE SEQUENCE [LARGE SCALE GENOMIC DNA]</scope>
    <source>
        <strain evidence="7 8">52996</strain>
    </source>
</reference>
<comment type="caution">
    <text evidence="7">The sequence shown here is derived from an EMBL/GenBank/DDBJ whole genome shotgun (WGS) entry which is preliminary data.</text>
</comment>